<gene>
    <name evidence="2" type="ORF">CLV85_1019</name>
</gene>
<dbReference type="AlphaFoldDB" id="A0A2M9D7Y5"/>
<comment type="caution">
    <text evidence="2">The sequence shown here is derived from an EMBL/GenBank/DDBJ whole genome shotgun (WGS) entry which is preliminary data.</text>
</comment>
<keyword evidence="3" id="KW-1185">Reference proteome</keyword>
<evidence type="ECO:0000259" key="1">
    <source>
        <dbReference type="Pfam" id="PF12728"/>
    </source>
</evidence>
<accession>A0A2M9D7Y5</accession>
<proteinExistence type="predicted"/>
<evidence type="ECO:0000313" key="2">
    <source>
        <dbReference type="EMBL" id="PJJ81837.1"/>
    </source>
</evidence>
<dbReference type="InterPro" id="IPR041657">
    <property type="entry name" value="HTH_17"/>
</dbReference>
<evidence type="ECO:0000313" key="3">
    <source>
        <dbReference type="Proteomes" id="UP000231742"/>
    </source>
</evidence>
<dbReference type="RefSeq" id="WP_100388489.1">
    <property type="nucleotide sequence ID" value="NZ_BMZU01000001.1"/>
</dbReference>
<dbReference type="Pfam" id="PF12728">
    <property type="entry name" value="HTH_17"/>
    <property type="match status" value="1"/>
</dbReference>
<dbReference type="GO" id="GO:0003677">
    <property type="term" value="F:DNA binding"/>
    <property type="evidence" value="ECO:0007669"/>
    <property type="project" value="InterPro"/>
</dbReference>
<protein>
    <submittedName>
        <fullName evidence="2">Excisionase family DNA binding protein</fullName>
    </submittedName>
</protein>
<reference evidence="2 3" key="1">
    <citation type="submission" date="2017-11" db="EMBL/GenBank/DDBJ databases">
        <title>Genomic Encyclopedia of Archaeal and Bacterial Type Strains, Phase II (KMG-II): From Individual Species to Whole Genera.</title>
        <authorList>
            <person name="Goeker M."/>
        </authorList>
    </citation>
    <scope>NUCLEOTIDE SEQUENCE [LARGE SCALE GENOMIC DNA]</scope>
    <source>
        <strain evidence="2 3">DSM 16400</strain>
    </source>
</reference>
<dbReference type="NCBIfam" id="TIGR01764">
    <property type="entry name" value="excise"/>
    <property type="match status" value="1"/>
</dbReference>
<dbReference type="OrthoDB" id="5524782at2"/>
<sequence length="93" mass="10420">MNAINPAEGLGRFLTLADTAEVLSVSPHEVLELVRSGELPAIKVGSKGQWRIENSVLESYIEALYEETRRMSLWNQSDIATVTEVNFGEQRTR</sequence>
<name>A0A2M9D7Y5_9MICO</name>
<organism evidence="2 3">
    <name type="scientific">Salinibacterium amurskyense</name>
    <dbReference type="NCBI Taxonomy" id="205941"/>
    <lineage>
        <taxon>Bacteria</taxon>
        <taxon>Bacillati</taxon>
        <taxon>Actinomycetota</taxon>
        <taxon>Actinomycetes</taxon>
        <taxon>Micrococcales</taxon>
        <taxon>Microbacteriaceae</taxon>
        <taxon>Salinibacterium</taxon>
    </lineage>
</organism>
<feature type="domain" description="Helix-turn-helix" evidence="1">
    <location>
        <begin position="13"/>
        <end position="63"/>
    </location>
</feature>
<dbReference type="Proteomes" id="UP000231742">
    <property type="component" value="Unassembled WGS sequence"/>
</dbReference>
<dbReference type="InterPro" id="IPR010093">
    <property type="entry name" value="SinI_DNA-bd"/>
</dbReference>
<dbReference type="EMBL" id="PGFH01000001">
    <property type="protein sequence ID" value="PJJ81837.1"/>
    <property type="molecule type" value="Genomic_DNA"/>
</dbReference>